<dbReference type="EMBL" id="AWXA01000025">
    <property type="protein sequence ID" value="ERT60288.1"/>
    <property type="molecule type" value="Genomic_DNA"/>
</dbReference>
<reference evidence="6 7" key="1">
    <citation type="submission" date="2013-09" db="EMBL/GenBank/DDBJ databases">
        <authorList>
            <person name="Durkin A.S."/>
            <person name="Haft D.R."/>
            <person name="McCorrison J."/>
            <person name="Torralba M."/>
            <person name="Gillis M."/>
            <person name="Haft D.H."/>
            <person name="Methe B."/>
            <person name="Sutton G."/>
            <person name="Nelson K.E."/>
        </authorList>
    </citation>
    <scope>NUCLEOTIDE SEQUENCE [LARGE SCALE GENOMIC DNA]</scope>
    <source>
        <strain evidence="6 7">BV3C16-1</strain>
    </source>
</reference>
<dbReference type="OrthoDB" id="9773571at2"/>
<organism evidence="6 7">
    <name type="scientific">Megasphaera vaginalis</name>
    <name type="common">ex Srinivasan et al. 2021</name>
    <dbReference type="NCBI Taxonomy" id="1111454"/>
    <lineage>
        <taxon>Bacteria</taxon>
        <taxon>Bacillati</taxon>
        <taxon>Bacillota</taxon>
        <taxon>Negativicutes</taxon>
        <taxon>Veillonellales</taxon>
        <taxon>Veillonellaceae</taxon>
        <taxon>Megasphaera</taxon>
    </lineage>
</organism>
<evidence type="ECO:0000256" key="2">
    <source>
        <dbReference type="ARBA" id="ARBA00022679"/>
    </source>
</evidence>
<evidence type="ECO:0000256" key="4">
    <source>
        <dbReference type="RuleBase" id="RU362026"/>
    </source>
</evidence>
<evidence type="ECO:0000256" key="3">
    <source>
        <dbReference type="ARBA" id="ARBA00022747"/>
    </source>
</evidence>
<dbReference type="InterPro" id="IPR002941">
    <property type="entry name" value="DNA_methylase_N4/N6"/>
</dbReference>
<keyword evidence="2" id="KW-0808">Transferase</keyword>
<keyword evidence="3" id="KW-0680">Restriction system</keyword>
<gene>
    <name evidence="6" type="ORF">HMPREF1250_1036</name>
</gene>
<evidence type="ECO:0000313" key="7">
    <source>
        <dbReference type="Proteomes" id="UP000017090"/>
    </source>
</evidence>
<dbReference type="PRINTS" id="PR00508">
    <property type="entry name" value="S21N4MTFRASE"/>
</dbReference>
<dbReference type="eggNOG" id="COG0863">
    <property type="taxonomic scope" value="Bacteria"/>
</dbReference>
<dbReference type="GO" id="GO:0009307">
    <property type="term" value="P:DNA restriction-modification system"/>
    <property type="evidence" value="ECO:0007669"/>
    <property type="project" value="UniProtKB-KW"/>
</dbReference>
<feature type="domain" description="DNA methylase N-4/N-6" evidence="5">
    <location>
        <begin position="35"/>
        <end position="309"/>
    </location>
</feature>
<proteinExistence type="inferred from homology"/>
<protein>
    <recommendedName>
        <fullName evidence="4">Methyltransferase</fullName>
        <ecNumber evidence="4">2.1.1.-</ecNumber>
    </recommendedName>
</protein>
<dbReference type="Proteomes" id="UP000017090">
    <property type="component" value="Unassembled WGS sequence"/>
</dbReference>
<dbReference type="EC" id="2.1.1.-" evidence="4"/>
<dbReference type="GO" id="GO:0003677">
    <property type="term" value="F:DNA binding"/>
    <property type="evidence" value="ECO:0007669"/>
    <property type="project" value="InterPro"/>
</dbReference>
<dbReference type="InterPro" id="IPR029063">
    <property type="entry name" value="SAM-dependent_MTases_sf"/>
</dbReference>
<dbReference type="AlphaFoldDB" id="U7UP84"/>
<dbReference type="STRING" id="1111454.HMPREF1250_1036"/>
<evidence type="ECO:0000313" key="6">
    <source>
        <dbReference type="EMBL" id="ERT60288.1"/>
    </source>
</evidence>
<keyword evidence="7" id="KW-1185">Reference proteome</keyword>
<comment type="caution">
    <text evidence="6">The sequence shown here is derived from an EMBL/GenBank/DDBJ whole genome shotgun (WGS) entry which is preliminary data.</text>
</comment>
<dbReference type="PATRIC" id="fig|1111454.3.peg.1019"/>
<dbReference type="GO" id="GO:0032259">
    <property type="term" value="P:methylation"/>
    <property type="evidence" value="ECO:0007669"/>
    <property type="project" value="UniProtKB-KW"/>
</dbReference>
<keyword evidence="1 6" id="KW-0489">Methyltransferase</keyword>
<dbReference type="Pfam" id="PF01555">
    <property type="entry name" value="N6_N4_Mtase"/>
    <property type="match status" value="1"/>
</dbReference>
<accession>U7UP84</accession>
<sequence length="323" mass="36966">MTQVINQYVSDKVSLYNGDSVEMLHGLPESSIHYSIFSPPFSSLYTYSNSDRDMGNSDSDTQFYAHFGFLIHGLYRVIMPGRLVSVHCMDIPKMLSRDGVIGLKDFPGEIVRAFEKAGFIYHSRVVIWKDPLVEATRTKALGLMHKQLCKDSAMCRMGLPDYIVTFRKPGDNPEPVSHDDGLKRFYGDNEPEGVKTLRPQPDPELVEAKKKYNTVPIYSHQVWRRYASPVWLDIRQSNTLNRAAARDEKDERHICPLQLDLIARCIELWTNPDDIVLDPFAGIGSVPVVALQMSRRAMGFELKESYYNQMLLNCKEEENHDEN</sequence>
<evidence type="ECO:0000259" key="5">
    <source>
        <dbReference type="Pfam" id="PF01555"/>
    </source>
</evidence>
<name>U7UP84_9FIRM</name>
<evidence type="ECO:0000256" key="1">
    <source>
        <dbReference type="ARBA" id="ARBA00022603"/>
    </source>
</evidence>
<dbReference type="Gene3D" id="3.40.50.150">
    <property type="entry name" value="Vaccinia Virus protein VP39"/>
    <property type="match status" value="1"/>
</dbReference>
<comment type="similarity">
    <text evidence="4">Belongs to the N(4)/N(6)-methyltransferase family.</text>
</comment>
<dbReference type="GO" id="GO:0008170">
    <property type="term" value="F:N-methyltransferase activity"/>
    <property type="evidence" value="ECO:0007669"/>
    <property type="project" value="InterPro"/>
</dbReference>
<dbReference type="InterPro" id="IPR001091">
    <property type="entry name" value="RM_Methyltransferase"/>
</dbReference>
<dbReference type="SUPFAM" id="SSF53335">
    <property type="entry name" value="S-adenosyl-L-methionine-dependent methyltransferases"/>
    <property type="match status" value="1"/>
</dbReference>
<dbReference type="RefSeq" id="WP_023053502.1">
    <property type="nucleotide sequence ID" value="NZ_AWXA01000025.1"/>
</dbReference>